<gene>
    <name evidence="1" type="ORF">MM415B08389_0005</name>
</gene>
<sequence length="209" mass="24239">MKLMKKLKIGGAEYKVIRGKETEEEYVGYHDYHRGIIKISKTHSGEVRNDRLILETVLHEVIHAVSSVWLDDRLTEKAVTKLSLALFAFFADNDLMLRSKEIPKQVKYMGFIYDLVYPVPDGIEIDVDSRFSVSNTRICKIYITFDDDDCVYYIKSLLLRTILKMVIDLYGGFSESEVDDIYDSNFYQGLYQAIVDNKIDELIYKGCNK</sequence>
<dbReference type="AlphaFoldDB" id="A0A6M3LMA9"/>
<evidence type="ECO:0000313" key="1">
    <source>
        <dbReference type="EMBL" id="QJA96487.1"/>
    </source>
</evidence>
<protein>
    <recommendedName>
        <fullName evidence="2">Peptidase</fullName>
    </recommendedName>
</protein>
<name>A0A6M3LMA9_9ZZZZ</name>
<dbReference type="EMBL" id="MT143405">
    <property type="protein sequence ID" value="QJA96487.1"/>
    <property type="molecule type" value="Genomic_DNA"/>
</dbReference>
<organism evidence="1">
    <name type="scientific">viral metagenome</name>
    <dbReference type="NCBI Taxonomy" id="1070528"/>
    <lineage>
        <taxon>unclassified sequences</taxon>
        <taxon>metagenomes</taxon>
        <taxon>organismal metagenomes</taxon>
    </lineage>
</organism>
<proteinExistence type="predicted"/>
<evidence type="ECO:0008006" key="2">
    <source>
        <dbReference type="Google" id="ProtNLM"/>
    </source>
</evidence>
<reference evidence="1" key="1">
    <citation type="submission" date="2020-03" db="EMBL/GenBank/DDBJ databases">
        <title>The deep terrestrial virosphere.</title>
        <authorList>
            <person name="Holmfeldt K."/>
            <person name="Nilsson E."/>
            <person name="Simone D."/>
            <person name="Lopez-Fernandez M."/>
            <person name="Wu X."/>
            <person name="de Brujin I."/>
            <person name="Lundin D."/>
            <person name="Andersson A."/>
            <person name="Bertilsson S."/>
            <person name="Dopson M."/>
        </authorList>
    </citation>
    <scope>NUCLEOTIDE SEQUENCE</scope>
    <source>
        <strain evidence="1">MM415B08389</strain>
    </source>
</reference>
<accession>A0A6M3LMA9</accession>